<evidence type="ECO:0008006" key="3">
    <source>
        <dbReference type="Google" id="ProtNLM"/>
    </source>
</evidence>
<reference evidence="1 2" key="1">
    <citation type="submission" date="2009-10" db="EMBL/GenBank/DDBJ databases">
        <authorList>
            <person name="Qin X."/>
            <person name="Bachman B."/>
            <person name="Battles P."/>
            <person name="Bell A."/>
            <person name="Bess C."/>
            <person name="Bickham C."/>
            <person name="Chaboub L."/>
            <person name="Chen D."/>
            <person name="Coyle M."/>
            <person name="Deiros D.R."/>
            <person name="Dinh H."/>
            <person name="Forbes L."/>
            <person name="Fowler G."/>
            <person name="Francisco L."/>
            <person name="Fu Q."/>
            <person name="Gubbala S."/>
            <person name="Hale W."/>
            <person name="Han Y."/>
            <person name="Hemphill L."/>
            <person name="Highlander S.K."/>
            <person name="Hirani K."/>
            <person name="Hogues M."/>
            <person name="Jackson L."/>
            <person name="Jakkamsetti A."/>
            <person name="Javaid M."/>
            <person name="Jiang H."/>
            <person name="Korchina V."/>
            <person name="Kovar C."/>
            <person name="Lara F."/>
            <person name="Lee S."/>
            <person name="Mata R."/>
            <person name="Mathew T."/>
            <person name="Moen C."/>
            <person name="Morales K."/>
            <person name="Munidasa M."/>
            <person name="Nazareth L."/>
            <person name="Ngo R."/>
            <person name="Nguyen L."/>
            <person name="Okwuonu G."/>
            <person name="Ongeri F."/>
            <person name="Patil S."/>
            <person name="Petrosino J."/>
            <person name="Pham C."/>
            <person name="Pham P."/>
            <person name="Pu L.-L."/>
            <person name="Puazo M."/>
            <person name="Raj R."/>
            <person name="Reid J."/>
            <person name="Rouhana J."/>
            <person name="Saada N."/>
            <person name="Shang Y."/>
            <person name="Simmons D."/>
            <person name="Thornton R."/>
            <person name="Warren J."/>
            <person name="Weissenberger G."/>
            <person name="Zhang J."/>
            <person name="Zhang L."/>
            <person name="Zhou C."/>
            <person name="Zhu D."/>
            <person name="Muzny D."/>
            <person name="Worley K."/>
            <person name="Gibbs R."/>
        </authorList>
    </citation>
    <scope>NUCLEOTIDE SEQUENCE [LARGE SCALE GENOMIC DNA]</scope>
    <source>
        <strain evidence="1 2">DSM 17361</strain>
    </source>
</reference>
<comment type="caution">
    <text evidence="1">The sequence shown here is derived from an EMBL/GenBank/DDBJ whole genome shotgun (WGS) entry which is preliminary data.</text>
</comment>
<dbReference type="HOGENOM" id="CLU_084687_0_0_10"/>
<dbReference type="EMBL" id="ACKS01000031">
    <property type="protein sequence ID" value="EFA44910.1"/>
    <property type="molecule type" value="Genomic_DNA"/>
</dbReference>
<protein>
    <recommendedName>
        <fullName evidence="3">DUF4843 domain-containing protein</fullName>
    </recommendedName>
</protein>
<proteinExistence type="predicted"/>
<dbReference type="eggNOG" id="ENOG503121F">
    <property type="taxonomic scope" value="Bacteria"/>
</dbReference>
<dbReference type="PROSITE" id="PS51257">
    <property type="entry name" value="PROKAR_LIPOPROTEIN"/>
    <property type="match status" value="1"/>
</dbReference>
<dbReference type="InterPro" id="IPR038081">
    <property type="entry name" value="CalX-like_sf"/>
</dbReference>
<name>D1PUS1_9BACT</name>
<dbReference type="InterPro" id="IPR032299">
    <property type="entry name" value="DUF4843"/>
</dbReference>
<dbReference type="Pfam" id="PF16132">
    <property type="entry name" value="DUF4843"/>
    <property type="match status" value="1"/>
</dbReference>
<dbReference type="AlphaFoldDB" id="D1PUS1"/>
<dbReference type="Proteomes" id="UP000003160">
    <property type="component" value="Unassembled WGS sequence"/>
</dbReference>
<evidence type="ECO:0000313" key="2">
    <source>
        <dbReference type="Proteomes" id="UP000003160"/>
    </source>
</evidence>
<gene>
    <name evidence="1" type="ORF">HMPREF0645_0706</name>
</gene>
<keyword evidence="2" id="KW-1185">Reference proteome</keyword>
<sequence>MSIKQLCFMNRKIFSGLYILIFLLSVTGCQENEQMIFSEKPSVYFSSITASDSISYSFASGKMKQDTVIVPIKIIGESTDYDREIAFSIDASSTAKAGVQYKALDNKVVLPAGKVETQIKVVVFDKELDKSDVSLLFALVPNDNFNLGYGDRLTAKVIITNQLVKPTYWDIPLSFYYGEYSKAKHRLCIQLQGEDFPPTWNRTKVQTYMSYGRMVYNYLLKTPVWDEDTQTWITADWSPL</sequence>
<dbReference type="SUPFAM" id="SSF141072">
    <property type="entry name" value="CalX-like"/>
    <property type="match status" value="1"/>
</dbReference>
<accession>D1PUS1</accession>
<evidence type="ECO:0000313" key="1">
    <source>
        <dbReference type="EMBL" id="EFA44910.1"/>
    </source>
</evidence>
<dbReference type="OrthoDB" id="1094864at2"/>
<organism evidence="1 2">
    <name type="scientific">Hallella bergensis DSM 17361</name>
    <dbReference type="NCBI Taxonomy" id="585502"/>
    <lineage>
        <taxon>Bacteria</taxon>
        <taxon>Pseudomonadati</taxon>
        <taxon>Bacteroidota</taxon>
        <taxon>Bacteroidia</taxon>
        <taxon>Bacteroidales</taxon>
        <taxon>Prevotellaceae</taxon>
        <taxon>Hallella</taxon>
    </lineage>
</organism>